<evidence type="ECO:0000256" key="1">
    <source>
        <dbReference type="ARBA" id="ARBA00009995"/>
    </source>
</evidence>
<evidence type="ECO:0000256" key="6">
    <source>
        <dbReference type="ARBA" id="ARBA00047475"/>
    </source>
</evidence>
<dbReference type="EMBL" id="KN550971">
    <property type="protein sequence ID" value="KHJ93063.1"/>
    <property type="molecule type" value="Genomic_DNA"/>
</dbReference>
<accession>A0A0B1T676</accession>
<evidence type="ECO:0000313" key="8">
    <source>
        <dbReference type="EMBL" id="KHJ93063.1"/>
    </source>
</evidence>
<evidence type="ECO:0000256" key="4">
    <source>
        <dbReference type="ARBA" id="ARBA00022679"/>
    </source>
</evidence>
<dbReference type="InterPro" id="IPR050271">
    <property type="entry name" value="UDP-glycosyltransferase"/>
</dbReference>
<dbReference type="OrthoDB" id="5865374at2759"/>
<organism evidence="8 9">
    <name type="scientific">Oesophagostomum dentatum</name>
    <name type="common">Nodular worm</name>
    <dbReference type="NCBI Taxonomy" id="61180"/>
    <lineage>
        <taxon>Eukaryota</taxon>
        <taxon>Metazoa</taxon>
        <taxon>Ecdysozoa</taxon>
        <taxon>Nematoda</taxon>
        <taxon>Chromadorea</taxon>
        <taxon>Rhabditida</taxon>
        <taxon>Rhabditina</taxon>
        <taxon>Rhabditomorpha</taxon>
        <taxon>Strongyloidea</taxon>
        <taxon>Strongylidae</taxon>
        <taxon>Oesophagostomum</taxon>
    </lineage>
</organism>
<proteinExistence type="inferred from homology"/>
<dbReference type="GO" id="GO:0015020">
    <property type="term" value="F:glucuronosyltransferase activity"/>
    <property type="evidence" value="ECO:0007669"/>
    <property type="project" value="UniProtKB-EC"/>
</dbReference>
<evidence type="ECO:0000256" key="3">
    <source>
        <dbReference type="ARBA" id="ARBA00022676"/>
    </source>
</evidence>
<sequence>MIMLQLLVLFLTTIACNSYKILVVNPKFGYSHMNFMGKIADTLADAGHDVVTLQPVFFPFTNNGTTKSRLIQVHVDLPAEFLAGDMQKQQQRIWTSPATNPLNLIRFSKLFRNFVTSMTSKTLEEKGLMEHLKEENFDVGITELFEFAGVVFFEAIGLKNVIGVHSSTSVFEKTAYSIGMPVIPSFMPGRSKSQN</sequence>
<evidence type="ECO:0000313" key="9">
    <source>
        <dbReference type="Proteomes" id="UP000053660"/>
    </source>
</evidence>
<protein>
    <recommendedName>
        <fullName evidence="2">glucuronosyltransferase</fullName>
        <ecNumber evidence="2">2.4.1.17</ecNumber>
    </recommendedName>
</protein>
<evidence type="ECO:0000256" key="7">
    <source>
        <dbReference type="SAM" id="SignalP"/>
    </source>
</evidence>
<comment type="similarity">
    <text evidence="1">Belongs to the UDP-glycosyltransferase family.</text>
</comment>
<feature type="signal peptide" evidence="7">
    <location>
        <begin position="1"/>
        <end position="18"/>
    </location>
</feature>
<dbReference type="InterPro" id="IPR002213">
    <property type="entry name" value="UDP_glucos_trans"/>
</dbReference>
<feature type="chain" id="PRO_5002081934" description="glucuronosyltransferase" evidence="7">
    <location>
        <begin position="19"/>
        <end position="195"/>
    </location>
</feature>
<keyword evidence="5 7" id="KW-0732">Signal</keyword>
<dbReference type="SUPFAM" id="SSF53756">
    <property type="entry name" value="UDP-Glycosyltransferase/glycogen phosphorylase"/>
    <property type="match status" value="1"/>
</dbReference>
<reference evidence="8 9" key="1">
    <citation type="submission" date="2014-03" db="EMBL/GenBank/DDBJ databases">
        <title>Draft genome of the hookworm Oesophagostomum dentatum.</title>
        <authorList>
            <person name="Mitreva M."/>
        </authorList>
    </citation>
    <scope>NUCLEOTIDE SEQUENCE [LARGE SCALE GENOMIC DNA]</scope>
    <source>
        <strain evidence="8 9">OD-Hann</strain>
    </source>
</reference>
<dbReference type="PANTHER" id="PTHR48043:SF150">
    <property type="entry name" value="GLUCURONOSYLTRANSFERASE"/>
    <property type="match status" value="1"/>
</dbReference>
<evidence type="ECO:0000256" key="5">
    <source>
        <dbReference type="ARBA" id="ARBA00022729"/>
    </source>
</evidence>
<dbReference type="Pfam" id="PF00201">
    <property type="entry name" value="UDPGT"/>
    <property type="match status" value="1"/>
</dbReference>
<dbReference type="Proteomes" id="UP000053660">
    <property type="component" value="Unassembled WGS sequence"/>
</dbReference>
<name>A0A0B1T676_OESDE</name>
<evidence type="ECO:0000256" key="2">
    <source>
        <dbReference type="ARBA" id="ARBA00012544"/>
    </source>
</evidence>
<dbReference type="Gene3D" id="3.40.50.2000">
    <property type="entry name" value="Glycogen Phosphorylase B"/>
    <property type="match status" value="1"/>
</dbReference>
<gene>
    <name evidence="8" type="ORF">OESDEN_07032</name>
</gene>
<dbReference type="EC" id="2.4.1.17" evidence="2"/>
<dbReference type="AlphaFoldDB" id="A0A0B1T676"/>
<comment type="catalytic activity">
    <reaction evidence="6">
        <text>glucuronate acceptor + UDP-alpha-D-glucuronate = acceptor beta-D-glucuronoside + UDP + H(+)</text>
        <dbReference type="Rhea" id="RHEA:21032"/>
        <dbReference type="ChEBI" id="CHEBI:15378"/>
        <dbReference type="ChEBI" id="CHEBI:58052"/>
        <dbReference type="ChEBI" id="CHEBI:58223"/>
        <dbReference type="ChEBI" id="CHEBI:132367"/>
        <dbReference type="ChEBI" id="CHEBI:132368"/>
        <dbReference type="EC" id="2.4.1.17"/>
    </reaction>
</comment>
<dbReference type="PANTHER" id="PTHR48043">
    <property type="entry name" value="EG:EG0003.4 PROTEIN-RELATED"/>
    <property type="match status" value="1"/>
</dbReference>
<keyword evidence="9" id="KW-1185">Reference proteome</keyword>
<keyword evidence="3" id="KW-0328">Glycosyltransferase</keyword>
<keyword evidence="4" id="KW-0808">Transferase</keyword>